<comment type="caution">
    <text evidence="1">The sequence shown here is derived from an EMBL/GenBank/DDBJ whole genome shotgun (WGS) entry which is preliminary data.</text>
</comment>
<keyword evidence="2" id="KW-1185">Reference proteome</keyword>
<name>A0ACC2P831_9HYME</name>
<protein>
    <submittedName>
        <fullName evidence="1">Uncharacterized protein</fullName>
    </submittedName>
</protein>
<organism evidence="1 2">
    <name type="scientific">Eretmocerus hayati</name>
    <dbReference type="NCBI Taxonomy" id="131215"/>
    <lineage>
        <taxon>Eukaryota</taxon>
        <taxon>Metazoa</taxon>
        <taxon>Ecdysozoa</taxon>
        <taxon>Arthropoda</taxon>
        <taxon>Hexapoda</taxon>
        <taxon>Insecta</taxon>
        <taxon>Pterygota</taxon>
        <taxon>Neoptera</taxon>
        <taxon>Endopterygota</taxon>
        <taxon>Hymenoptera</taxon>
        <taxon>Apocrita</taxon>
        <taxon>Proctotrupomorpha</taxon>
        <taxon>Chalcidoidea</taxon>
        <taxon>Aphelinidae</taxon>
        <taxon>Aphelininae</taxon>
        <taxon>Eretmocerus</taxon>
    </lineage>
</organism>
<dbReference type="EMBL" id="CM056742">
    <property type="protein sequence ID" value="KAJ8679432.1"/>
    <property type="molecule type" value="Genomic_DNA"/>
</dbReference>
<proteinExistence type="predicted"/>
<sequence length="233" mass="27329">MTAKELTFKSFEEQQCTIKSKSLEKLGIPLPPKRPSPIFGKFMSMMIPTIKQQQPSLSCVDTTRAVVQEWQRYDPEKKRALREQYLAEMEDYLKKKAEYSASLTPEQRQLMQEFVEKEKSSKKEVEINKKKKSLGKPKAAPSPYILFLLEFKNDWMRDKKWNEFAGEVSRRWSALSEQEKSKYIAQSQEASKKYKSDLIVWEGMMMRQGHTDIVRKQVLIDTQSTNKKTKGKK</sequence>
<evidence type="ECO:0000313" key="2">
    <source>
        <dbReference type="Proteomes" id="UP001239111"/>
    </source>
</evidence>
<gene>
    <name evidence="1" type="ORF">QAD02_015219</name>
</gene>
<evidence type="ECO:0000313" key="1">
    <source>
        <dbReference type="EMBL" id="KAJ8679432.1"/>
    </source>
</evidence>
<reference evidence="1" key="1">
    <citation type="submission" date="2023-04" db="EMBL/GenBank/DDBJ databases">
        <title>A chromosome-level genome assembly of the parasitoid wasp Eretmocerus hayati.</title>
        <authorList>
            <person name="Zhong Y."/>
            <person name="Liu S."/>
            <person name="Liu Y."/>
        </authorList>
    </citation>
    <scope>NUCLEOTIDE SEQUENCE</scope>
    <source>
        <strain evidence="1">ZJU_SS_LIU_2023</strain>
    </source>
</reference>
<accession>A0ACC2P831</accession>
<dbReference type="Proteomes" id="UP001239111">
    <property type="component" value="Chromosome 2"/>
</dbReference>